<sequence length="344" mass="38204">MDSYLYLVTGICVVALTSYDVIYTTFARGAGIVTDIVTTFVWKGVGLFCKITKSKSVLNGAGIITVCSLLIIWVMLLWVGNTLIFMSDSDAVVNSTTNVPADFKERIYFTGYILSTMGNGDFKGGTDAWRIYSSFISFSGLILITIAISYIVPVLSAIITQRTVSIKIAAIGDSPQQILLNNWDGESFKRLEVHLEGLDQDIIQQGQLHLAYPVLHYFHNDEKKVSLVPNLAALDEALTLLLLYVPEDLHPGKQYIVPVRKAITSFLESVTKIFINSDGSEAPNMDFSELPKAGVPLRQPSLKEIEQLELRRQILKAMVNNDGWSWEQLCDPAFKNELDLPSVN</sequence>
<keyword evidence="3" id="KW-0407">Ion channel</keyword>
<dbReference type="SUPFAM" id="SSF81324">
    <property type="entry name" value="Voltage-gated potassium channels"/>
    <property type="match status" value="1"/>
</dbReference>
<gene>
    <name evidence="3" type="ORF">ACFSRY_17740</name>
</gene>
<evidence type="ECO:0000313" key="3">
    <source>
        <dbReference type="EMBL" id="MFD2515720.1"/>
    </source>
</evidence>
<keyword evidence="4" id="KW-1185">Reference proteome</keyword>
<reference evidence="4" key="1">
    <citation type="journal article" date="2019" name="Int. J. Syst. Evol. Microbiol.">
        <title>The Global Catalogue of Microorganisms (GCM) 10K type strain sequencing project: providing services to taxonomists for standard genome sequencing and annotation.</title>
        <authorList>
            <consortium name="The Broad Institute Genomics Platform"/>
            <consortium name="The Broad Institute Genome Sequencing Center for Infectious Disease"/>
            <person name="Wu L."/>
            <person name="Ma J."/>
        </authorList>
    </citation>
    <scope>NUCLEOTIDE SEQUENCE [LARGE SCALE GENOMIC DNA]</scope>
    <source>
        <strain evidence="4">KCTC 42498</strain>
    </source>
</reference>
<dbReference type="InterPro" id="IPR013099">
    <property type="entry name" value="K_chnl_dom"/>
</dbReference>
<evidence type="ECO:0000313" key="4">
    <source>
        <dbReference type="Proteomes" id="UP001597544"/>
    </source>
</evidence>
<protein>
    <submittedName>
        <fullName evidence="3">Potassium channel family protein</fullName>
    </submittedName>
</protein>
<dbReference type="EMBL" id="JBHULU010000021">
    <property type="protein sequence ID" value="MFD2515720.1"/>
    <property type="molecule type" value="Genomic_DNA"/>
</dbReference>
<comment type="caution">
    <text evidence="3">The sequence shown here is derived from an EMBL/GenBank/DDBJ whole genome shotgun (WGS) entry which is preliminary data.</text>
</comment>
<keyword evidence="1" id="KW-0472">Membrane</keyword>
<dbReference type="Proteomes" id="UP001597544">
    <property type="component" value="Unassembled WGS sequence"/>
</dbReference>
<feature type="transmembrane region" description="Helical" evidence="1">
    <location>
        <begin position="135"/>
        <end position="159"/>
    </location>
</feature>
<feature type="transmembrane region" description="Helical" evidence="1">
    <location>
        <begin position="57"/>
        <end position="79"/>
    </location>
</feature>
<name>A0ABW5IUL0_9BACT</name>
<dbReference type="RefSeq" id="WP_377511013.1">
    <property type="nucleotide sequence ID" value="NZ_JBHULU010000021.1"/>
</dbReference>
<evidence type="ECO:0000256" key="1">
    <source>
        <dbReference type="SAM" id="Phobius"/>
    </source>
</evidence>
<keyword evidence="3" id="KW-0813">Transport</keyword>
<dbReference type="Gene3D" id="1.10.287.70">
    <property type="match status" value="1"/>
</dbReference>
<accession>A0ABW5IUL0</accession>
<keyword evidence="1" id="KW-0812">Transmembrane</keyword>
<feature type="transmembrane region" description="Helical" evidence="1">
    <location>
        <begin position="6"/>
        <end position="26"/>
    </location>
</feature>
<keyword evidence="1" id="KW-1133">Transmembrane helix</keyword>
<dbReference type="Pfam" id="PF07885">
    <property type="entry name" value="Ion_trans_2"/>
    <property type="match status" value="1"/>
</dbReference>
<evidence type="ECO:0000259" key="2">
    <source>
        <dbReference type="Pfam" id="PF07885"/>
    </source>
</evidence>
<keyword evidence="3" id="KW-0406">Ion transport</keyword>
<dbReference type="GO" id="GO:0034220">
    <property type="term" value="P:monoatomic ion transmembrane transport"/>
    <property type="evidence" value="ECO:0007669"/>
    <property type="project" value="UniProtKB-KW"/>
</dbReference>
<organism evidence="3 4">
    <name type="scientific">Pontibacter locisalis</name>
    <dbReference type="NCBI Taxonomy" id="1719035"/>
    <lineage>
        <taxon>Bacteria</taxon>
        <taxon>Pseudomonadati</taxon>
        <taxon>Bacteroidota</taxon>
        <taxon>Cytophagia</taxon>
        <taxon>Cytophagales</taxon>
        <taxon>Hymenobacteraceae</taxon>
        <taxon>Pontibacter</taxon>
    </lineage>
</organism>
<feature type="domain" description="Potassium channel" evidence="2">
    <location>
        <begin position="74"/>
        <end position="155"/>
    </location>
</feature>
<proteinExistence type="predicted"/>